<evidence type="ECO:0000259" key="3">
    <source>
        <dbReference type="Pfam" id="PF18040"/>
    </source>
</evidence>
<comment type="caution">
    <text evidence="5">The sequence shown here is derived from an EMBL/GenBank/DDBJ whole genome shotgun (WGS) entry which is preliminary data.</text>
</comment>
<feature type="region of interest" description="Disordered" evidence="1">
    <location>
        <begin position="25"/>
        <end position="45"/>
    </location>
</feature>
<organism evidence="5 6">
    <name type="scientific">Microbulbifer salipaludis</name>
    <dbReference type="NCBI Taxonomy" id="187980"/>
    <lineage>
        <taxon>Bacteria</taxon>
        <taxon>Pseudomonadati</taxon>
        <taxon>Pseudomonadota</taxon>
        <taxon>Gammaproteobacteria</taxon>
        <taxon>Cellvibrionales</taxon>
        <taxon>Microbulbiferaceae</taxon>
        <taxon>Microbulbifer</taxon>
    </lineage>
</organism>
<dbReference type="SUPFAM" id="SSF51445">
    <property type="entry name" value="(Trans)glycosidases"/>
    <property type="match status" value="1"/>
</dbReference>
<evidence type="ECO:0000313" key="6">
    <source>
        <dbReference type="Proteomes" id="UP000664293"/>
    </source>
</evidence>
<dbReference type="InterPro" id="IPR041224">
    <property type="entry name" value="BPA_C"/>
</dbReference>
<dbReference type="Pfam" id="PF18206">
    <property type="entry name" value="Porphyrn_cat_1"/>
    <property type="match status" value="1"/>
</dbReference>
<feature type="compositionally biased region" description="Polar residues" evidence="1">
    <location>
        <begin position="29"/>
        <end position="39"/>
    </location>
</feature>
<feature type="chain" id="PRO_5046424763" evidence="2">
    <location>
        <begin position="24"/>
        <end position="809"/>
    </location>
</feature>
<dbReference type="Gene3D" id="3.20.20.80">
    <property type="entry name" value="Glycosidases"/>
    <property type="match status" value="1"/>
</dbReference>
<dbReference type="RefSeq" id="WP_207001310.1">
    <property type="nucleotide sequence ID" value="NZ_JAEKJR010000002.1"/>
</dbReference>
<dbReference type="Gene3D" id="2.60.120.1200">
    <property type="match status" value="1"/>
</dbReference>
<evidence type="ECO:0000256" key="1">
    <source>
        <dbReference type="SAM" id="MobiDB-lite"/>
    </source>
</evidence>
<evidence type="ECO:0000313" key="5">
    <source>
        <dbReference type="EMBL" id="MBN8430958.1"/>
    </source>
</evidence>
<proteinExistence type="predicted"/>
<dbReference type="CDD" id="cd21510">
    <property type="entry name" value="agarase_cat"/>
    <property type="match status" value="1"/>
</dbReference>
<evidence type="ECO:0000259" key="4">
    <source>
        <dbReference type="Pfam" id="PF18206"/>
    </source>
</evidence>
<dbReference type="Pfam" id="PF18040">
    <property type="entry name" value="BPA_C"/>
    <property type="match status" value="1"/>
</dbReference>
<protein>
    <submittedName>
        <fullName evidence="5">Agarase</fullName>
    </submittedName>
</protein>
<sequence>MKSYSLPARFALLTLTAALVACGGGGGSNNDQPPQNGGEEQQDTRPDAFSFTAVADAERNTEYTSNAITISGINAAADISISGGEYSVNDGAYTGDASTVESGDSVSVRVTSSTEYSTVVIASLSIGGVSADYSVTTMAEPAEPAPPAGEAVKVDFNLNLRHSVGGESTFDRRKFINVHASNTENDWFEGNPQSAGAPNEDPELMTNFLEGYDVYLGRDTGGMKWQLSQLPEDGERPGYIDVATAVANGGGMRWNYTTDTSPKGELIRKHEHRATDMIVGGQQHPYWPNGDDVGMGWSFSTTDTEDEPFGTAVGHYMANFLYEYFNRGENDDFGQPKPVYLEVMNEPLYELVDYPKNTETATTPAKVFEFHNAVANEVRGYRDQWGLASHENVLIGGYTVAFPDFEKDNFNRWEDRDKLFIDIAGANMDFLSVHFYDFPAFNGTRQLRRGSNVEATFDMLEQYSLMATGERMPFMVSEIGATVHSMMNGPWSPERDGYKLRALNGLTMNMLERPDQILKSIPFVTIKAEWGRQSDTVPYTNRLMRQRKEASGETGDAWVYTEFVKFYQLWSDVKGTRIDSWASDLDIQVNAYVDGDTAYLVLNNLEQEDTELSLATLGVDGNSLQSVTIKELHYGSDGKPVLDERDTTELPEVYTLKSEATTVLQLTYTDTIAIDDDVIETKYYADKYKQPISAGGKLAFAMNDVVVGEHGEAVLRLGVGRAHDRSLTPTVTVNGNAVTVPEDYQGYDQYYGGKGRAQYFGVLEIPVDIGYLTQDNTVEVVFEDDGGFVSTATLQVLNSTAALSRGTRD</sequence>
<dbReference type="EMBL" id="JAEKJR010000002">
    <property type="protein sequence ID" value="MBN8430958.1"/>
    <property type="molecule type" value="Genomic_DNA"/>
</dbReference>
<evidence type="ECO:0000256" key="2">
    <source>
        <dbReference type="SAM" id="SignalP"/>
    </source>
</evidence>
<feature type="domain" description="Porphyranase beta-sandwich" evidence="4">
    <location>
        <begin position="586"/>
        <end position="690"/>
    </location>
</feature>
<gene>
    <name evidence="5" type="ORF">JF535_08855</name>
</gene>
<keyword evidence="6" id="KW-1185">Reference proteome</keyword>
<reference evidence="5 6" key="1">
    <citation type="submission" date="2020-12" db="EMBL/GenBank/DDBJ databases">
        <title>Oil enriched cultivation method for isolating marine PHA-producing bacteria.</title>
        <authorList>
            <person name="Zheng W."/>
            <person name="Yu S."/>
            <person name="Huang Y."/>
        </authorList>
    </citation>
    <scope>NUCLEOTIDE SEQUENCE [LARGE SCALE GENOMIC DNA]</scope>
    <source>
        <strain evidence="5 6">SN0-2</strain>
    </source>
</reference>
<feature type="domain" description="Beta-porphyranase A C-terminal" evidence="3">
    <location>
        <begin position="700"/>
        <end position="796"/>
    </location>
</feature>
<keyword evidence="2" id="KW-0732">Signal</keyword>
<dbReference type="InterPro" id="IPR017853">
    <property type="entry name" value="GH"/>
</dbReference>
<feature type="signal peptide" evidence="2">
    <location>
        <begin position="1"/>
        <end position="23"/>
    </location>
</feature>
<accession>A0ABS3E6M0</accession>
<dbReference type="Proteomes" id="UP000664293">
    <property type="component" value="Unassembled WGS sequence"/>
</dbReference>
<name>A0ABS3E6M0_9GAMM</name>
<dbReference type="PROSITE" id="PS51257">
    <property type="entry name" value="PROKAR_LIPOPROTEIN"/>
    <property type="match status" value="1"/>
</dbReference>
<dbReference type="InterPro" id="IPR040527">
    <property type="entry name" value="Beta-sand_Porphyrn"/>
</dbReference>